<keyword evidence="2" id="KW-1185">Reference proteome</keyword>
<evidence type="ECO:0000313" key="2">
    <source>
        <dbReference type="Proteomes" id="UP001597342"/>
    </source>
</evidence>
<organism evidence="1 2">
    <name type="scientific">Flagellimonas iocasae</name>
    <dbReference type="NCBI Taxonomy" id="2055905"/>
    <lineage>
        <taxon>Bacteria</taxon>
        <taxon>Pseudomonadati</taxon>
        <taxon>Bacteroidota</taxon>
        <taxon>Flavobacteriia</taxon>
        <taxon>Flavobacteriales</taxon>
        <taxon>Flavobacteriaceae</taxon>
        <taxon>Flagellimonas</taxon>
    </lineage>
</organism>
<protein>
    <recommendedName>
        <fullName evidence="3">Lipoprotein</fullName>
    </recommendedName>
</protein>
<proteinExistence type="predicted"/>
<reference evidence="2" key="1">
    <citation type="journal article" date="2019" name="Int. J. Syst. Evol. Microbiol.">
        <title>The Global Catalogue of Microorganisms (GCM) 10K type strain sequencing project: providing services to taxonomists for standard genome sequencing and annotation.</title>
        <authorList>
            <consortium name="The Broad Institute Genomics Platform"/>
            <consortium name="The Broad Institute Genome Sequencing Center for Infectious Disease"/>
            <person name="Wu L."/>
            <person name="Ma J."/>
        </authorList>
    </citation>
    <scope>NUCLEOTIDE SEQUENCE [LARGE SCALE GENOMIC DNA]</scope>
    <source>
        <strain evidence="2">JCM 3389</strain>
    </source>
</reference>
<dbReference type="RefSeq" id="WP_379830528.1">
    <property type="nucleotide sequence ID" value="NZ_JBHUHU010000003.1"/>
</dbReference>
<evidence type="ECO:0008006" key="3">
    <source>
        <dbReference type="Google" id="ProtNLM"/>
    </source>
</evidence>
<name>A0ABW4XZQ9_9FLAO</name>
<comment type="caution">
    <text evidence="1">The sequence shown here is derived from an EMBL/GenBank/DDBJ whole genome shotgun (WGS) entry which is preliminary data.</text>
</comment>
<accession>A0ABW4XZQ9</accession>
<dbReference type="PROSITE" id="PS51257">
    <property type="entry name" value="PROKAR_LIPOPROTEIN"/>
    <property type="match status" value="1"/>
</dbReference>
<dbReference type="EMBL" id="JBHUHU010000003">
    <property type="protein sequence ID" value="MFD2099773.1"/>
    <property type="molecule type" value="Genomic_DNA"/>
</dbReference>
<gene>
    <name evidence="1" type="ORF">ACFSJE_08325</name>
</gene>
<dbReference type="Proteomes" id="UP001597342">
    <property type="component" value="Unassembled WGS sequence"/>
</dbReference>
<sequence>MKRTLLMLPTLLLIVSCHGQEHQKEQIKESTDKMAQEEPEGTWKVNREFDEDGNLIRYDSIYSWSSSNYDKNLAKIDRDSLLQSFTSRFSNGRSPFDEEGFNNFFADDSLFTQHFFSDDFFESKLGKDFMDLNQMQKHMEAMQHQFMKRYGPESEQSKKEHM</sequence>
<evidence type="ECO:0000313" key="1">
    <source>
        <dbReference type="EMBL" id="MFD2099773.1"/>
    </source>
</evidence>